<dbReference type="AlphaFoldDB" id="A0A0E0IAW3"/>
<evidence type="ECO:0000313" key="2">
    <source>
        <dbReference type="EnsemblPlants" id="ONIVA08G12940.3"/>
    </source>
</evidence>
<name>A0A0E0IAW3_ORYNI</name>
<dbReference type="EnsemblPlants" id="ONIVA08G12940.3">
    <property type="protein sequence ID" value="ONIVA08G12940.3"/>
    <property type="gene ID" value="ONIVA08G12940"/>
</dbReference>
<organism evidence="2">
    <name type="scientific">Oryza nivara</name>
    <name type="common">Indian wild rice</name>
    <name type="synonym">Oryza sativa f. spontanea</name>
    <dbReference type="NCBI Taxonomy" id="4536"/>
    <lineage>
        <taxon>Eukaryota</taxon>
        <taxon>Viridiplantae</taxon>
        <taxon>Streptophyta</taxon>
        <taxon>Embryophyta</taxon>
        <taxon>Tracheophyta</taxon>
        <taxon>Spermatophyta</taxon>
        <taxon>Magnoliopsida</taxon>
        <taxon>Liliopsida</taxon>
        <taxon>Poales</taxon>
        <taxon>Poaceae</taxon>
        <taxon>BOP clade</taxon>
        <taxon>Oryzoideae</taxon>
        <taxon>Oryzeae</taxon>
        <taxon>Oryzinae</taxon>
        <taxon>Oryza</taxon>
    </lineage>
</organism>
<reference evidence="2" key="2">
    <citation type="submission" date="2018-04" db="EMBL/GenBank/DDBJ databases">
        <title>OnivRS2 (Oryza nivara Reference Sequence Version 2).</title>
        <authorList>
            <person name="Zhang J."/>
            <person name="Kudrna D."/>
            <person name="Lee S."/>
            <person name="Talag J."/>
            <person name="Rajasekar S."/>
            <person name="Welchert J."/>
            <person name="Hsing Y.-I."/>
            <person name="Wing R.A."/>
        </authorList>
    </citation>
    <scope>NUCLEOTIDE SEQUENCE [LARGE SCALE GENOMIC DNA]</scope>
    <source>
        <strain evidence="2">SL10</strain>
    </source>
</reference>
<dbReference type="Proteomes" id="UP000006591">
    <property type="component" value="Chromosome 8"/>
</dbReference>
<evidence type="ECO:0000256" key="1">
    <source>
        <dbReference type="SAM" id="MobiDB-lite"/>
    </source>
</evidence>
<dbReference type="HOGENOM" id="CLU_1039691_0_0_1"/>
<protein>
    <submittedName>
        <fullName evidence="2">Uncharacterized protein</fullName>
    </submittedName>
</protein>
<feature type="compositionally biased region" description="Pro residues" evidence="1">
    <location>
        <begin position="46"/>
        <end position="56"/>
    </location>
</feature>
<evidence type="ECO:0000313" key="3">
    <source>
        <dbReference type="Proteomes" id="UP000006591"/>
    </source>
</evidence>
<reference evidence="2" key="1">
    <citation type="submission" date="2015-04" db="UniProtKB">
        <authorList>
            <consortium name="EnsemblPlants"/>
        </authorList>
    </citation>
    <scope>IDENTIFICATION</scope>
    <source>
        <strain evidence="2">SL10</strain>
    </source>
</reference>
<feature type="region of interest" description="Disordered" evidence="1">
    <location>
        <begin position="173"/>
        <end position="201"/>
    </location>
</feature>
<feature type="compositionally biased region" description="Pro residues" evidence="1">
    <location>
        <begin position="90"/>
        <end position="104"/>
    </location>
</feature>
<accession>A0A0E0IAW3</accession>
<feature type="region of interest" description="Disordered" evidence="1">
    <location>
        <begin position="1"/>
        <end position="24"/>
    </location>
</feature>
<keyword evidence="3" id="KW-1185">Reference proteome</keyword>
<dbReference type="Gramene" id="ONIVA08G12940.3">
    <property type="protein sequence ID" value="ONIVA08G12940.3"/>
    <property type="gene ID" value="ONIVA08G12940"/>
</dbReference>
<sequence>MAEAAASWSGKRGCRDWGWRQRRSRTRPWGAAGLDGVLTAAVSLPLPRPLQPPPLTLPCSPRGRQATLCHGGGNEDADGSVAFAGATPAAGPPPPPSPRRPPPNSAARRRLRKEWFTSSSGEFLLSSGSEEYGGLGRRQLYTRFRCCWTDGLRDDGLAQAYYTTAQERLWLEPTASQGHRSLAGTARARSPRSQSAVARPRELTRRGMHRPGFQLLQQSRVGAHHAPCPEQLEQEVAHDVVLGNSAVAAAADAGNWVSPRPPIVVVTV</sequence>
<feature type="region of interest" description="Disordered" evidence="1">
    <location>
        <begin position="44"/>
        <end position="108"/>
    </location>
</feature>
<proteinExistence type="predicted"/>